<proteinExistence type="predicted"/>
<dbReference type="EMBL" id="CAJOBJ010047500">
    <property type="protein sequence ID" value="CAF4357684.1"/>
    <property type="molecule type" value="Genomic_DNA"/>
</dbReference>
<dbReference type="Proteomes" id="UP000681720">
    <property type="component" value="Unassembled WGS sequence"/>
</dbReference>
<feature type="non-terminal residue" evidence="1">
    <location>
        <position position="26"/>
    </location>
</feature>
<accession>A0A8S2UY95</accession>
<reference evidence="1" key="1">
    <citation type="submission" date="2021-02" db="EMBL/GenBank/DDBJ databases">
        <authorList>
            <person name="Nowell W R."/>
        </authorList>
    </citation>
    <scope>NUCLEOTIDE SEQUENCE</scope>
</reference>
<name>A0A8S2UY95_9BILA</name>
<protein>
    <submittedName>
        <fullName evidence="1">Uncharacterized protein</fullName>
    </submittedName>
</protein>
<organism evidence="1 2">
    <name type="scientific">Rotaria magnacalcarata</name>
    <dbReference type="NCBI Taxonomy" id="392030"/>
    <lineage>
        <taxon>Eukaryota</taxon>
        <taxon>Metazoa</taxon>
        <taxon>Spiralia</taxon>
        <taxon>Gnathifera</taxon>
        <taxon>Rotifera</taxon>
        <taxon>Eurotatoria</taxon>
        <taxon>Bdelloidea</taxon>
        <taxon>Philodinida</taxon>
        <taxon>Philodinidae</taxon>
        <taxon>Rotaria</taxon>
    </lineage>
</organism>
<sequence>MSNRPDALINPSINILNWSEFPNALT</sequence>
<comment type="caution">
    <text evidence="1">The sequence shown here is derived from an EMBL/GenBank/DDBJ whole genome shotgun (WGS) entry which is preliminary data.</text>
</comment>
<evidence type="ECO:0000313" key="1">
    <source>
        <dbReference type="EMBL" id="CAF4357684.1"/>
    </source>
</evidence>
<dbReference type="AlphaFoldDB" id="A0A8S2UY95"/>
<gene>
    <name evidence="1" type="ORF">GIL414_LOCUS28256</name>
</gene>
<evidence type="ECO:0000313" key="2">
    <source>
        <dbReference type="Proteomes" id="UP000681720"/>
    </source>
</evidence>